<feature type="transmembrane region" description="Helical" evidence="1">
    <location>
        <begin position="138"/>
        <end position="163"/>
    </location>
</feature>
<feature type="transmembrane region" description="Helical" evidence="1">
    <location>
        <begin position="52"/>
        <end position="72"/>
    </location>
</feature>
<evidence type="ECO:0000313" key="2">
    <source>
        <dbReference type="EMBL" id="AUB31245.1"/>
    </source>
</evidence>
<feature type="transmembrane region" description="Helical" evidence="1">
    <location>
        <begin position="170"/>
        <end position="191"/>
    </location>
</feature>
<dbReference type="Proteomes" id="UP000231823">
    <property type="component" value="Chromosome"/>
</dbReference>
<dbReference type="RefSeq" id="WP_100916235.1">
    <property type="nucleotide sequence ID" value="NZ_CP025057.1"/>
</dbReference>
<keyword evidence="1" id="KW-1133">Transmembrane helix</keyword>
<sequence>MKFKKTFSYIFRSTLISAWTYIFVIFIPVIVCTSLYFIFLKNLILIENKEKLIAFSLLPLILMSFFACHFLITWRETIFLRQISNFGITKMCFFINFFFVFTLYSFISYFITNLFLLIFDLTLSIGNYKKILFDFNDIGGAFIFILAMFLMILLYFSISFLIAGNIKNVYLINSSVFIIIVLTFIFSDFFLESSLYQSPFSGVISFLSPQKYLNWIFYLTYSGGFLDQILIYKFITKIESTVYFYNLLIPILSSLFYIFSLSILSFIFFTNSLKK</sequence>
<proteinExistence type="predicted"/>
<dbReference type="OrthoDB" id="390304at2"/>
<name>A0A2K8SD46_9MOLU</name>
<protein>
    <submittedName>
        <fullName evidence="2">Uncharacterized protein</fullName>
    </submittedName>
</protein>
<keyword evidence="3" id="KW-1185">Reference proteome</keyword>
<feature type="transmembrane region" description="Helical" evidence="1">
    <location>
        <begin position="93"/>
        <end position="118"/>
    </location>
</feature>
<accession>A0A2K8SD46</accession>
<keyword evidence="1" id="KW-0472">Membrane</keyword>
<keyword evidence="1" id="KW-0812">Transmembrane</keyword>
<evidence type="ECO:0000256" key="1">
    <source>
        <dbReference type="SAM" id="Phobius"/>
    </source>
</evidence>
<feature type="transmembrane region" description="Helical" evidence="1">
    <location>
        <begin position="21"/>
        <end position="40"/>
    </location>
</feature>
<dbReference type="KEGG" id="sfz:SFLOR_v1c01840"/>
<feature type="transmembrane region" description="Helical" evidence="1">
    <location>
        <begin position="215"/>
        <end position="235"/>
    </location>
</feature>
<reference evidence="2 3" key="1">
    <citation type="submission" date="2017-12" db="EMBL/GenBank/DDBJ databases">
        <title>Complete genome sequence of Spiroplasma floricola 23-6 (ATCC 29989).</title>
        <authorList>
            <person name="Tsai Y.-M."/>
            <person name="Wu P.-S."/>
            <person name="Lo W.-S."/>
            <person name="Kuo C.-H."/>
        </authorList>
    </citation>
    <scope>NUCLEOTIDE SEQUENCE [LARGE SCALE GENOMIC DNA]</scope>
    <source>
        <strain evidence="2 3">23-6</strain>
    </source>
</reference>
<organism evidence="2 3">
    <name type="scientific">Spiroplasma floricola 23-6</name>
    <dbReference type="NCBI Taxonomy" id="1336749"/>
    <lineage>
        <taxon>Bacteria</taxon>
        <taxon>Bacillati</taxon>
        <taxon>Mycoplasmatota</taxon>
        <taxon>Mollicutes</taxon>
        <taxon>Entomoplasmatales</taxon>
        <taxon>Spiroplasmataceae</taxon>
        <taxon>Spiroplasma</taxon>
    </lineage>
</organism>
<feature type="transmembrane region" description="Helical" evidence="1">
    <location>
        <begin position="247"/>
        <end position="269"/>
    </location>
</feature>
<dbReference type="EMBL" id="CP025057">
    <property type="protein sequence ID" value="AUB31245.1"/>
    <property type="molecule type" value="Genomic_DNA"/>
</dbReference>
<evidence type="ECO:0000313" key="3">
    <source>
        <dbReference type="Proteomes" id="UP000231823"/>
    </source>
</evidence>
<gene>
    <name evidence="2" type="ORF">SFLOR_v1c01840</name>
</gene>
<dbReference type="AlphaFoldDB" id="A0A2K8SD46"/>